<keyword evidence="1" id="KW-1185">Reference proteome</keyword>
<evidence type="ECO:0000313" key="2">
    <source>
        <dbReference type="WBParaSite" id="nRc.2.0.1.t00676-RA"/>
    </source>
</evidence>
<dbReference type="AlphaFoldDB" id="A0A915HH80"/>
<organism evidence="1 2">
    <name type="scientific">Romanomermis culicivorax</name>
    <name type="common">Nematode worm</name>
    <dbReference type="NCBI Taxonomy" id="13658"/>
    <lineage>
        <taxon>Eukaryota</taxon>
        <taxon>Metazoa</taxon>
        <taxon>Ecdysozoa</taxon>
        <taxon>Nematoda</taxon>
        <taxon>Enoplea</taxon>
        <taxon>Dorylaimia</taxon>
        <taxon>Mermithida</taxon>
        <taxon>Mermithoidea</taxon>
        <taxon>Mermithidae</taxon>
        <taxon>Romanomermis</taxon>
    </lineage>
</organism>
<proteinExistence type="predicted"/>
<evidence type="ECO:0000313" key="1">
    <source>
        <dbReference type="Proteomes" id="UP000887565"/>
    </source>
</evidence>
<protein>
    <submittedName>
        <fullName evidence="2">Peptidase A2 domain-containing protein</fullName>
    </submittedName>
</protein>
<accession>A0A915HH80</accession>
<dbReference type="GO" id="GO:0006508">
    <property type="term" value="P:proteolysis"/>
    <property type="evidence" value="ECO:0007669"/>
    <property type="project" value="InterPro"/>
</dbReference>
<dbReference type="InterPro" id="IPR001969">
    <property type="entry name" value="Aspartic_peptidase_AS"/>
</dbReference>
<name>A0A915HH80_ROMCU</name>
<dbReference type="Proteomes" id="UP000887565">
    <property type="component" value="Unplaced"/>
</dbReference>
<dbReference type="PROSITE" id="PS00141">
    <property type="entry name" value="ASP_PROTEASE"/>
    <property type="match status" value="1"/>
</dbReference>
<dbReference type="GO" id="GO:0004190">
    <property type="term" value="F:aspartic-type endopeptidase activity"/>
    <property type="evidence" value="ECO:0007669"/>
    <property type="project" value="InterPro"/>
</dbReference>
<dbReference type="WBParaSite" id="nRc.2.0.1.t00676-RA">
    <property type="protein sequence ID" value="nRc.2.0.1.t00676-RA"/>
    <property type="gene ID" value="nRc.2.0.1.g00676"/>
</dbReference>
<reference evidence="2" key="1">
    <citation type="submission" date="2022-11" db="UniProtKB">
        <authorList>
            <consortium name="WormBaseParasite"/>
        </authorList>
    </citation>
    <scope>IDENTIFICATION</scope>
</reference>
<sequence>MHLSNCDFKTRLNANLNTKEKDNCPLQKISILENKSHWRMTLSQTVLNAEIVPSLVLKKEEQWSKKISHMNCGALIKFIHIQEAVLRGMQAVWLNRAAKIQSCQKVETMWLNGIWHIDVWNHFENQWLDDLKPMWKPRLKLTVQLTDVGNPPAQLPTAPMPTQSVQDKLYIMAVQIEKMMLVLGKVQNQIVVQQQKISNLETAKNKQEPIVSNSKEYETMSFYSDEFVPPLERTREYNGTNEDTISHIEARIDNWKGLALLDTGATTSIMACD</sequence>